<sequence length="892" mass="104493">MKLIKNLINYEISSENFQDILKENNSMFNDLWTSLKYEEKLTAVPMITDEIIFALIKMYRLGIYTKKSAQCISYIRIAAEEDREIDKVLLVAESKVGCFDLVFNDRLARLYRSGEILEFDKIINRMINKKDFIFEPKLINIIYDFYKRNNDINSLRILVDKLLENKINLKETCISIEDIVNLINIYKEEEDLQELIKVLRLFDYYKGYKEIQETIVDITKKAVISAHSKIEKLITMKSYIQEYREDDPEIKDAYLLLIAHQGINSKEQLEELIEALKELVWQENFVKKKAISMIKAIIIYFCKRDDYDNIVKYVDFYVYQLALVDNYGLLTELIKTQKTKYIGEAILLSINKIEVRTLNAIIDEACDRVIATKNYSSIINALKYLEEKKVPGAGYVLALKYLSVCEVIVDEEYKVLSETLRILPRDKQVNLYEEMTKRQELPIEIRLEFFSLYKNKGNLQILYAAFIRKDIYSRELKDALAKQYFGANEEFLKIVAIDSCSLEVLELVNRKIRETLSFDLHYVKELLNAVKNKDSILIAYKNIIDKFSSGTSEEISIIGKYEKLVESRNRVCEVGELINILEQNEKYRYIAFDRKDVQAFKIKNLLANYMNKNAFEYIVDISENIIAFKEVHYKRQYIIHKINIVLGNILKLIRFQMMLTKHGFTIDEFTLEELMYSKEIIIPRHFSYLEDAKYGNIDEELNVKAIMAYVNTIVKAKQEENTTKEEAIIIGKLKNLLTKEQGISTYEALILKLSAFIEPIQINPQRLSFKAQIENFNNISTVVAKEAIIERIINSKITLLEAKRIIISWNGKIKNKEAFLDYLLLCFNITRAGLNEDELLCLYDKIIELLRRNPALINKDKKCVFCMNAKLILNLSKEKLDQDLYDKKLLTV</sequence>
<dbReference type="RefSeq" id="WP_013291833.1">
    <property type="nucleotide sequence ID" value="NC_014393.1"/>
</dbReference>
<dbReference type="STRING" id="573061.Clocel_3218"/>
<proteinExistence type="predicted"/>
<dbReference type="eggNOG" id="ENOG50323Q9">
    <property type="taxonomic scope" value="Bacteria"/>
</dbReference>
<dbReference type="Proteomes" id="UP000002730">
    <property type="component" value="Chromosome"/>
</dbReference>
<organism evidence="1 2">
    <name type="scientific">Clostridium cellulovorans (strain ATCC 35296 / DSM 3052 / OCM 3 / 743B)</name>
    <dbReference type="NCBI Taxonomy" id="573061"/>
    <lineage>
        <taxon>Bacteria</taxon>
        <taxon>Bacillati</taxon>
        <taxon>Bacillota</taxon>
        <taxon>Clostridia</taxon>
        <taxon>Eubacteriales</taxon>
        <taxon>Clostridiaceae</taxon>
        <taxon>Clostridium</taxon>
    </lineage>
</organism>
<name>D9SUE9_CLOC7</name>
<reference evidence="1 2" key="1">
    <citation type="submission" date="2010-08" db="EMBL/GenBank/DDBJ databases">
        <title>Complete sequence of Clostridium cellulovorans 743B.</title>
        <authorList>
            <consortium name="US DOE Joint Genome Institute"/>
            <person name="Lucas S."/>
            <person name="Copeland A."/>
            <person name="Lapidus A."/>
            <person name="Cheng J.-F."/>
            <person name="Bruce D."/>
            <person name="Goodwin L."/>
            <person name="Pitluck S."/>
            <person name="Chertkov O."/>
            <person name="Detter J.C."/>
            <person name="Han C."/>
            <person name="Tapia R."/>
            <person name="Land M."/>
            <person name="Hauser L."/>
            <person name="Chang Y.-J."/>
            <person name="Jeffries C."/>
            <person name="Kyrpides N."/>
            <person name="Ivanova N."/>
            <person name="Mikhailova N."/>
            <person name="Hemme C.L."/>
            <person name="Woyke T."/>
        </authorList>
    </citation>
    <scope>NUCLEOTIDE SEQUENCE [LARGE SCALE GENOMIC DNA]</scope>
    <source>
        <strain evidence="2">ATCC 35296 / DSM 3052 / OCM 3 / 743B</strain>
    </source>
</reference>
<dbReference type="KEGG" id="ccb:Clocel_3218"/>
<keyword evidence="2" id="KW-1185">Reference proteome</keyword>
<dbReference type="EMBL" id="CP002160">
    <property type="protein sequence ID" value="ADL52904.1"/>
    <property type="molecule type" value="Genomic_DNA"/>
</dbReference>
<protein>
    <submittedName>
        <fullName evidence="1">Uncharacterized protein</fullName>
    </submittedName>
</protein>
<evidence type="ECO:0000313" key="1">
    <source>
        <dbReference type="EMBL" id="ADL52904.1"/>
    </source>
</evidence>
<dbReference type="AlphaFoldDB" id="D9SUE9"/>
<dbReference type="OrthoDB" id="9788687at2"/>
<evidence type="ECO:0000313" key="2">
    <source>
        <dbReference type="Proteomes" id="UP000002730"/>
    </source>
</evidence>
<accession>D9SUE9</accession>
<dbReference type="HOGENOM" id="CLU_323838_0_0_9"/>
<gene>
    <name evidence="1" type="ordered locus">Clocel_3218</name>
</gene>